<dbReference type="GO" id="GO:0030267">
    <property type="term" value="F:glyoxylate reductase (NADPH) activity"/>
    <property type="evidence" value="ECO:0007669"/>
    <property type="project" value="TreeGrafter"/>
</dbReference>
<sequence>MLKPKVIIAKKIPKDVEEYIAKYCDYAILSEKANYNTIIDKIHDAEGIIMPPIKVDENFLEHAPKLKIISNISVGYNNFDIDAMKKRNIIGTNTPEVLNNTVADLIMGLIIASARRIPELDGYVKDGNWKKGDDEIFFGKDVYKSSLGIIGMGRIGGYVAKRAKLGFDMDVYYYNRNRRHEIEDSFGVRYLELDSLLGTCEFVVLMTPLTDETYHLMDDDKFSKMKKEAIFINASRGKTVDENALIRALQNNKILAAGLDVYEQEPVDSNSPLLKMKNVITVPHIASSTEKTRNKMAMAAAQNLVQGLYGELPKDVVPELRDIIEFEKN</sequence>
<accession>A0A926EUX5</accession>
<evidence type="ECO:0000259" key="4">
    <source>
        <dbReference type="Pfam" id="PF00389"/>
    </source>
</evidence>
<evidence type="ECO:0000256" key="2">
    <source>
        <dbReference type="ARBA" id="ARBA00023002"/>
    </source>
</evidence>
<evidence type="ECO:0000256" key="1">
    <source>
        <dbReference type="ARBA" id="ARBA00005854"/>
    </source>
</evidence>
<dbReference type="AlphaFoldDB" id="A0A926EUX5"/>
<dbReference type="Pfam" id="PF02826">
    <property type="entry name" value="2-Hacid_dh_C"/>
    <property type="match status" value="1"/>
</dbReference>
<dbReference type="Gene3D" id="3.40.50.720">
    <property type="entry name" value="NAD(P)-binding Rossmann-like Domain"/>
    <property type="match status" value="2"/>
</dbReference>
<organism evidence="6 7">
    <name type="scientific">Paratissierella segnis</name>
    <dbReference type="NCBI Taxonomy" id="2763679"/>
    <lineage>
        <taxon>Bacteria</taxon>
        <taxon>Bacillati</taxon>
        <taxon>Bacillota</taxon>
        <taxon>Tissierellia</taxon>
        <taxon>Tissierellales</taxon>
        <taxon>Tissierellaceae</taxon>
        <taxon>Paratissierella</taxon>
    </lineage>
</organism>
<name>A0A926EUX5_9FIRM</name>
<protein>
    <submittedName>
        <fullName evidence="6">D-glycerate dehydrogenase</fullName>
    </submittedName>
</protein>
<dbReference type="InterPro" id="IPR006140">
    <property type="entry name" value="D-isomer_DH_NAD-bd"/>
</dbReference>
<keyword evidence="2 3" id="KW-0560">Oxidoreductase</keyword>
<dbReference type="Pfam" id="PF00389">
    <property type="entry name" value="2-Hacid_dh"/>
    <property type="match status" value="1"/>
</dbReference>
<dbReference type="PANTHER" id="PTHR10996">
    <property type="entry name" value="2-HYDROXYACID DEHYDROGENASE-RELATED"/>
    <property type="match status" value="1"/>
</dbReference>
<evidence type="ECO:0000259" key="5">
    <source>
        <dbReference type="Pfam" id="PF02826"/>
    </source>
</evidence>
<gene>
    <name evidence="6" type="ORF">H8707_12145</name>
</gene>
<dbReference type="PROSITE" id="PS00065">
    <property type="entry name" value="D_2_HYDROXYACID_DH_1"/>
    <property type="match status" value="1"/>
</dbReference>
<evidence type="ECO:0000313" key="6">
    <source>
        <dbReference type="EMBL" id="MBC8588965.1"/>
    </source>
</evidence>
<dbReference type="FunFam" id="3.40.50.720:FF:000462">
    <property type="entry name" value="Glyoxylate reductase (NADP+)"/>
    <property type="match status" value="1"/>
</dbReference>
<feature type="domain" description="D-isomer specific 2-hydroxyacid dehydrogenase NAD-binding" evidence="5">
    <location>
        <begin position="107"/>
        <end position="286"/>
    </location>
</feature>
<dbReference type="CDD" id="cd05301">
    <property type="entry name" value="GDH"/>
    <property type="match status" value="1"/>
</dbReference>
<proteinExistence type="inferred from homology"/>
<dbReference type="Proteomes" id="UP000601171">
    <property type="component" value="Unassembled WGS sequence"/>
</dbReference>
<evidence type="ECO:0000313" key="7">
    <source>
        <dbReference type="Proteomes" id="UP000601171"/>
    </source>
</evidence>
<comment type="caution">
    <text evidence="6">The sequence shown here is derived from an EMBL/GenBank/DDBJ whole genome shotgun (WGS) entry which is preliminary data.</text>
</comment>
<evidence type="ECO:0000256" key="3">
    <source>
        <dbReference type="RuleBase" id="RU003719"/>
    </source>
</evidence>
<dbReference type="InterPro" id="IPR029752">
    <property type="entry name" value="D-isomer_DH_CS1"/>
</dbReference>
<dbReference type="EMBL" id="JACRTG010000029">
    <property type="protein sequence ID" value="MBC8588965.1"/>
    <property type="molecule type" value="Genomic_DNA"/>
</dbReference>
<reference evidence="6" key="1">
    <citation type="submission" date="2020-08" db="EMBL/GenBank/DDBJ databases">
        <title>Genome public.</title>
        <authorList>
            <person name="Liu C."/>
            <person name="Sun Q."/>
        </authorList>
    </citation>
    <scope>NUCLEOTIDE SEQUENCE</scope>
    <source>
        <strain evidence="6">BX21</strain>
    </source>
</reference>
<dbReference type="RefSeq" id="WP_262430425.1">
    <property type="nucleotide sequence ID" value="NZ_JACRTG010000029.1"/>
</dbReference>
<keyword evidence="7" id="KW-1185">Reference proteome</keyword>
<feature type="domain" description="D-isomer specific 2-hydroxyacid dehydrogenase catalytic" evidence="4">
    <location>
        <begin position="6"/>
        <end position="317"/>
    </location>
</feature>
<dbReference type="PANTHER" id="PTHR10996:SF283">
    <property type="entry name" value="GLYOXYLATE_HYDROXYPYRUVATE REDUCTASE B"/>
    <property type="match status" value="1"/>
</dbReference>
<dbReference type="GO" id="GO:0016618">
    <property type="term" value="F:hydroxypyruvate reductase [NAD(P)H] activity"/>
    <property type="evidence" value="ECO:0007669"/>
    <property type="project" value="TreeGrafter"/>
</dbReference>
<dbReference type="GO" id="GO:0051287">
    <property type="term" value="F:NAD binding"/>
    <property type="evidence" value="ECO:0007669"/>
    <property type="project" value="InterPro"/>
</dbReference>
<dbReference type="InterPro" id="IPR036291">
    <property type="entry name" value="NAD(P)-bd_dom_sf"/>
</dbReference>
<dbReference type="InterPro" id="IPR050223">
    <property type="entry name" value="D-isomer_2-hydroxyacid_DH"/>
</dbReference>
<dbReference type="SUPFAM" id="SSF51735">
    <property type="entry name" value="NAD(P)-binding Rossmann-fold domains"/>
    <property type="match status" value="1"/>
</dbReference>
<dbReference type="SUPFAM" id="SSF52283">
    <property type="entry name" value="Formate/glycerate dehydrogenase catalytic domain-like"/>
    <property type="match status" value="1"/>
</dbReference>
<dbReference type="GO" id="GO:0005829">
    <property type="term" value="C:cytosol"/>
    <property type="evidence" value="ECO:0007669"/>
    <property type="project" value="TreeGrafter"/>
</dbReference>
<comment type="similarity">
    <text evidence="1 3">Belongs to the D-isomer specific 2-hydroxyacid dehydrogenase family.</text>
</comment>
<dbReference type="InterPro" id="IPR006139">
    <property type="entry name" value="D-isomer_2_OHA_DH_cat_dom"/>
</dbReference>